<comment type="catalytic activity">
    <reaction evidence="1">
        <text>Thiol-dependent hydrolysis of ester, thioester, amide, peptide and isopeptide bonds formed by the C-terminal Gly of ubiquitin (a 76-residue protein attached to proteins as an intracellular targeting signal).</text>
        <dbReference type="EC" id="3.4.19.12"/>
    </reaction>
</comment>
<keyword evidence="5" id="KW-0833">Ubl conjugation pathway</keyword>
<evidence type="ECO:0000256" key="5">
    <source>
        <dbReference type="ARBA" id="ARBA00022786"/>
    </source>
</evidence>
<dbReference type="AlphaFoldDB" id="A0A834TVT3"/>
<evidence type="ECO:0000256" key="3">
    <source>
        <dbReference type="ARBA" id="ARBA00012759"/>
    </source>
</evidence>
<feature type="compositionally biased region" description="Polar residues" evidence="9">
    <location>
        <begin position="110"/>
        <end position="121"/>
    </location>
</feature>
<evidence type="ECO:0000256" key="6">
    <source>
        <dbReference type="ARBA" id="ARBA00022801"/>
    </source>
</evidence>
<evidence type="ECO:0000256" key="7">
    <source>
        <dbReference type="ARBA" id="ARBA00022807"/>
    </source>
</evidence>
<name>A0A834TVT3_9FABA</name>
<dbReference type="InterPro" id="IPR028889">
    <property type="entry name" value="USP"/>
</dbReference>
<feature type="compositionally biased region" description="Polar residues" evidence="9">
    <location>
        <begin position="38"/>
        <end position="71"/>
    </location>
</feature>
<dbReference type="FunFam" id="3.90.70.10:FF:000116">
    <property type="entry name" value="Ubiquitin carboxyl-terminal hydrolase 20"/>
    <property type="match status" value="1"/>
</dbReference>
<accession>A0A834TVT3</accession>
<evidence type="ECO:0000259" key="10">
    <source>
        <dbReference type="PROSITE" id="PS50235"/>
    </source>
</evidence>
<evidence type="ECO:0000313" key="12">
    <source>
        <dbReference type="Proteomes" id="UP000634136"/>
    </source>
</evidence>
<sequence length="1006" mass="107718">MAIHLPGFHPPSYSDSVLGGVPLDDASTTSPGMPVSEATLTGSSPSSHSETLNNRSFDLSVPNQMGVSNSMSLPDEVQEDQIIGSFPSNTSLSPLNSDSKTLGNCPFNPSLHNSNGSSGTKITLDECSPSASMDTDTLDDLPPTLDGSSLPMAAAVESNYSLAFCDSDREPQEEDPEPIQSLNISFYTSLSSPKQWPSWSSSSFLPSKEDVVGAGLVNLGNTCFLNAILQCFTHTVPLVQGLRSFSHSAPCEGGIDGFCALCVLRDHIELSLTSAEGIISPLRFVDNLTYFSSFFRRHQQEDAHEFMQCVLDKLERCCLDLKNQSYEHVDNLVEKIFGGRLISKLRCCNCSHYSDTYEPLIDFSLEIENVDTLPSALESFTKVETIDEKFKCDSCKEEVSMEKQLLLDQAPSVAAFHLKRFKTDGTYVEKIDKHVEFPLELDLQPYTGGNQSNNVALKYDLYAIVVHVGFSSTSGHYFCFVRSSPDMWYRLDDSKVTRVLGDFVLSQEAYILLYAQQGTPWLSSIMEVSKTCLVPSILNTSPKSVLDNVDSLYSSNPSVLNIVSCDANASREYTEPISHDSCGGRNEVLEFNDIIDASHDTGQFQSELNQAIDSFNGSRDDNTTHAQVPCNERNVTLSSLDENSGSHEVVDSIEKGGFHPLTPPSSPGPDVFSSDTSYQIPRDHLKTKNRESCKRPLNKSPDDSQRKEAVRYLSKNVHGSRRSKLLGALTGPPGEGPSNKRKKMDSIPFLEWFLRNITTMPSATSSTSSITTTICTTCPISASTSSARATATTISCTTSTGSSATSISSSLCSSSTIACSTSTSPTSSITNPMLSTSTISSTRSPTLTTSISSTVLSSCTIASTGTTTLTTSITATVLSSCTITTPGSTASTTSITTSVLSSSTIASTTTCTTSTTTSITSSSTYSTSTSTSSTTTTSIANAMFSTTPIASSFATPITNAVLYSSTITATTATSTATSSSCTTISYTISCMNGRGVKSEEGPSGRT</sequence>
<organism evidence="11 12">
    <name type="scientific">Senna tora</name>
    <dbReference type="NCBI Taxonomy" id="362788"/>
    <lineage>
        <taxon>Eukaryota</taxon>
        <taxon>Viridiplantae</taxon>
        <taxon>Streptophyta</taxon>
        <taxon>Embryophyta</taxon>
        <taxon>Tracheophyta</taxon>
        <taxon>Spermatophyta</taxon>
        <taxon>Magnoliopsida</taxon>
        <taxon>eudicotyledons</taxon>
        <taxon>Gunneridae</taxon>
        <taxon>Pentapetalae</taxon>
        <taxon>rosids</taxon>
        <taxon>fabids</taxon>
        <taxon>Fabales</taxon>
        <taxon>Fabaceae</taxon>
        <taxon>Caesalpinioideae</taxon>
        <taxon>Cassia clade</taxon>
        <taxon>Senna</taxon>
    </lineage>
</organism>
<protein>
    <recommendedName>
        <fullName evidence="3">ubiquitinyl hydrolase 1</fullName>
        <ecNumber evidence="3">3.4.19.12</ecNumber>
    </recommendedName>
</protein>
<evidence type="ECO:0000256" key="2">
    <source>
        <dbReference type="ARBA" id="ARBA00009085"/>
    </source>
</evidence>
<dbReference type="GO" id="GO:0005829">
    <property type="term" value="C:cytosol"/>
    <property type="evidence" value="ECO:0007669"/>
    <property type="project" value="TreeGrafter"/>
</dbReference>
<feature type="region of interest" description="Disordered" evidence="9">
    <location>
        <begin position="106"/>
        <end position="148"/>
    </location>
</feature>
<dbReference type="EMBL" id="JAAIUW010000006">
    <property type="protein sequence ID" value="KAF7829223.1"/>
    <property type="molecule type" value="Genomic_DNA"/>
</dbReference>
<proteinExistence type="inferred from homology"/>
<gene>
    <name evidence="11" type="ORF">G2W53_020387</name>
</gene>
<dbReference type="PROSITE" id="PS00972">
    <property type="entry name" value="USP_1"/>
    <property type="match status" value="1"/>
</dbReference>
<dbReference type="InterPro" id="IPR050164">
    <property type="entry name" value="Peptidase_C19"/>
</dbReference>
<dbReference type="Gene3D" id="3.90.70.10">
    <property type="entry name" value="Cysteine proteinases"/>
    <property type="match status" value="1"/>
</dbReference>
<dbReference type="GO" id="GO:0004843">
    <property type="term" value="F:cysteine-type deubiquitinase activity"/>
    <property type="evidence" value="ECO:0007669"/>
    <property type="project" value="UniProtKB-EC"/>
</dbReference>
<keyword evidence="6 11" id="KW-0378">Hydrolase</keyword>
<dbReference type="GO" id="GO:0016579">
    <property type="term" value="P:protein deubiquitination"/>
    <property type="evidence" value="ECO:0007669"/>
    <property type="project" value="InterPro"/>
</dbReference>
<feature type="region of interest" description="Disordered" evidence="9">
    <location>
        <begin position="821"/>
        <end position="841"/>
    </location>
</feature>
<dbReference type="GO" id="GO:0005634">
    <property type="term" value="C:nucleus"/>
    <property type="evidence" value="ECO:0007669"/>
    <property type="project" value="TreeGrafter"/>
</dbReference>
<keyword evidence="12" id="KW-1185">Reference proteome</keyword>
<dbReference type="Proteomes" id="UP000634136">
    <property type="component" value="Unassembled WGS sequence"/>
</dbReference>
<evidence type="ECO:0000256" key="4">
    <source>
        <dbReference type="ARBA" id="ARBA00022670"/>
    </source>
</evidence>
<feature type="domain" description="USP" evidence="10">
    <location>
        <begin position="214"/>
        <end position="517"/>
    </location>
</feature>
<evidence type="ECO:0000256" key="8">
    <source>
        <dbReference type="ARBA" id="ARBA00037450"/>
    </source>
</evidence>
<comment type="caution">
    <text evidence="11">The sequence shown here is derived from an EMBL/GenBank/DDBJ whole genome shotgun (WGS) entry which is preliminary data.</text>
</comment>
<dbReference type="InterPro" id="IPR038765">
    <property type="entry name" value="Papain-like_cys_pep_sf"/>
</dbReference>
<evidence type="ECO:0000256" key="1">
    <source>
        <dbReference type="ARBA" id="ARBA00000707"/>
    </source>
</evidence>
<reference evidence="11" key="1">
    <citation type="submission" date="2020-09" db="EMBL/GenBank/DDBJ databases">
        <title>Genome-Enabled Discovery of Anthraquinone Biosynthesis in Senna tora.</title>
        <authorList>
            <person name="Kang S.-H."/>
            <person name="Pandey R.P."/>
            <person name="Lee C.-M."/>
            <person name="Sim J.-S."/>
            <person name="Jeong J.-T."/>
            <person name="Choi B.-S."/>
            <person name="Jung M."/>
            <person name="Ginzburg D."/>
            <person name="Zhao K."/>
            <person name="Won S.Y."/>
            <person name="Oh T.-J."/>
            <person name="Yu Y."/>
            <person name="Kim N.-H."/>
            <person name="Lee O.R."/>
            <person name="Lee T.-H."/>
            <person name="Bashyal P."/>
            <person name="Kim T.-S."/>
            <person name="Lee W.-H."/>
            <person name="Kawkins C."/>
            <person name="Kim C.-K."/>
            <person name="Kim J.S."/>
            <person name="Ahn B.O."/>
            <person name="Rhee S.Y."/>
            <person name="Sohng J.K."/>
        </authorList>
    </citation>
    <scope>NUCLEOTIDE SEQUENCE</scope>
    <source>
        <tissue evidence="11">Leaf</tissue>
    </source>
</reference>
<dbReference type="OrthoDB" id="420187at2759"/>
<feature type="region of interest" description="Disordered" evidence="9">
    <location>
        <begin position="11"/>
        <end position="71"/>
    </location>
</feature>
<dbReference type="InterPro" id="IPR018200">
    <property type="entry name" value="USP_CS"/>
</dbReference>
<dbReference type="EC" id="3.4.19.12" evidence="3"/>
<dbReference type="PROSITE" id="PS50235">
    <property type="entry name" value="USP_3"/>
    <property type="match status" value="1"/>
</dbReference>
<keyword evidence="4" id="KW-0645">Protease</keyword>
<dbReference type="InterPro" id="IPR001394">
    <property type="entry name" value="Peptidase_C19_UCH"/>
</dbReference>
<dbReference type="SUPFAM" id="SSF54001">
    <property type="entry name" value="Cysteine proteinases"/>
    <property type="match status" value="1"/>
</dbReference>
<evidence type="ECO:0000256" key="9">
    <source>
        <dbReference type="SAM" id="MobiDB-lite"/>
    </source>
</evidence>
<keyword evidence="7" id="KW-0788">Thiol protease</keyword>
<feature type="region of interest" description="Disordered" evidence="9">
    <location>
        <begin position="654"/>
        <end position="743"/>
    </location>
</feature>
<dbReference type="GO" id="GO:0006508">
    <property type="term" value="P:proteolysis"/>
    <property type="evidence" value="ECO:0007669"/>
    <property type="project" value="UniProtKB-KW"/>
</dbReference>
<evidence type="ECO:0000313" key="11">
    <source>
        <dbReference type="EMBL" id="KAF7829223.1"/>
    </source>
</evidence>
<comment type="similarity">
    <text evidence="2">Belongs to the peptidase C19 family.</text>
</comment>
<dbReference type="PROSITE" id="PS00973">
    <property type="entry name" value="USP_2"/>
    <property type="match status" value="1"/>
</dbReference>
<dbReference type="PANTHER" id="PTHR24006">
    <property type="entry name" value="UBIQUITIN CARBOXYL-TERMINAL HYDROLASE"/>
    <property type="match status" value="1"/>
</dbReference>
<dbReference type="PANTHER" id="PTHR24006:SF747">
    <property type="entry name" value="UBIQUITIN CARBOXYL-TERMINAL HYDROLASE 20"/>
    <property type="match status" value="1"/>
</dbReference>
<dbReference type="Pfam" id="PF00443">
    <property type="entry name" value="UCH"/>
    <property type="match status" value="1"/>
</dbReference>
<feature type="compositionally biased region" description="Basic and acidic residues" evidence="9">
    <location>
        <begin position="681"/>
        <end position="710"/>
    </location>
</feature>
<comment type="function">
    <text evidence="8">Recognizes and hydrolyzes the peptide bond at the C-terminal Gly of ubiquitin. Involved in the processing of poly-ubiquitin precursors as well as that of ubiquitinated proteins.</text>
</comment>